<dbReference type="InterPro" id="IPR050168">
    <property type="entry name" value="AAA_ATPase_domain"/>
</dbReference>
<dbReference type="Pfam" id="PF00004">
    <property type="entry name" value="AAA"/>
    <property type="match status" value="1"/>
</dbReference>
<dbReference type="InterPro" id="IPR027417">
    <property type="entry name" value="P-loop_NTPase"/>
</dbReference>
<dbReference type="EMBL" id="MVOH01000006">
    <property type="protein sequence ID" value="PAU68206.1"/>
    <property type="molecule type" value="Genomic_DNA"/>
</dbReference>
<evidence type="ECO:0000256" key="4">
    <source>
        <dbReference type="RuleBase" id="RU003651"/>
    </source>
</evidence>
<dbReference type="Proteomes" id="UP000218399">
    <property type="component" value="Unassembled WGS sequence"/>
</dbReference>
<dbReference type="SUPFAM" id="SSF52540">
    <property type="entry name" value="P-loop containing nucleoside triphosphate hydrolases"/>
    <property type="match status" value="1"/>
</dbReference>
<gene>
    <name evidence="6" type="ORF">B1526_0391</name>
</gene>
<dbReference type="Gene3D" id="3.40.50.300">
    <property type="entry name" value="P-loop containing nucleotide triphosphate hydrolases"/>
    <property type="match status" value="1"/>
</dbReference>
<keyword evidence="3" id="KW-0175">Coiled coil</keyword>
<evidence type="ECO:0000256" key="3">
    <source>
        <dbReference type="ARBA" id="ARBA00023054"/>
    </source>
</evidence>
<reference evidence="6 7" key="1">
    <citation type="journal article" date="2017" name="ISME J.">
        <title>Unveiling bifidobacterial biogeography across the mammalian branch of the tree of life.</title>
        <authorList>
            <person name="Milani C."/>
            <person name="Mangifesta M."/>
            <person name="Mancabelli L."/>
            <person name="Lugli G.A."/>
            <person name="James K."/>
            <person name="Duranti S."/>
            <person name="Turroni F."/>
            <person name="Ferrario C."/>
            <person name="Ossiprandi M.C."/>
            <person name="van Sinderen D."/>
            <person name="Ventura M."/>
        </authorList>
    </citation>
    <scope>NUCLEOTIDE SEQUENCE [LARGE SCALE GENOMIC DNA]</scope>
    <source>
        <strain evidence="7">Ham19E</strain>
    </source>
</reference>
<dbReference type="SMART" id="SM00382">
    <property type="entry name" value="AAA"/>
    <property type="match status" value="1"/>
</dbReference>
<dbReference type="Pfam" id="PF17758">
    <property type="entry name" value="Prot_ATP_ID_OB_N"/>
    <property type="match status" value="1"/>
</dbReference>
<dbReference type="AlphaFoldDB" id="A0A2A2EGZ3"/>
<dbReference type="InterPro" id="IPR003960">
    <property type="entry name" value="ATPase_AAA_CS"/>
</dbReference>
<keyword evidence="7" id="KW-1185">Reference proteome</keyword>
<evidence type="ECO:0000256" key="1">
    <source>
        <dbReference type="ARBA" id="ARBA00022741"/>
    </source>
</evidence>
<evidence type="ECO:0000256" key="2">
    <source>
        <dbReference type="ARBA" id="ARBA00022840"/>
    </source>
</evidence>
<comment type="caution">
    <text evidence="6">The sequence shown here is derived from an EMBL/GenBank/DDBJ whole genome shotgun (WGS) entry which is preliminary data.</text>
</comment>
<dbReference type="InterPro" id="IPR012340">
    <property type="entry name" value="NA-bd_OB-fold"/>
</dbReference>
<dbReference type="InterPro" id="IPR032501">
    <property type="entry name" value="Prot_ATP_ID_OB_2nd"/>
</dbReference>
<organism evidence="6 7">
    <name type="scientific">Bifidobacterium criceti</name>
    <dbReference type="NCBI Taxonomy" id="1960969"/>
    <lineage>
        <taxon>Bacteria</taxon>
        <taxon>Bacillati</taxon>
        <taxon>Actinomycetota</taxon>
        <taxon>Actinomycetes</taxon>
        <taxon>Bifidobacteriales</taxon>
        <taxon>Bifidobacteriaceae</taxon>
        <taxon>Bifidobacterium</taxon>
    </lineage>
</organism>
<accession>A0A2A2EGZ3</accession>
<dbReference type="RefSeq" id="WP_235606986.1">
    <property type="nucleotide sequence ID" value="NZ_MVOH01000006.1"/>
</dbReference>
<dbReference type="PANTHER" id="PTHR23077:SF144">
    <property type="entry name" value="PROTEASOME-ASSOCIATED ATPASE"/>
    <property type="match status" value="1"/>
</dbReference>
<protein>
    <submittedName>
        <fullName evidence="6">ATPase AAA</fullName>
    </submittedName>
</protein>
<evidence type="ECO:0000313" key="7">
    <source>
        <dbReference type="Proteomes" id="UP000218399"/>
    </source>
</evidence>
<evidence type="ECO:0000259" key="5">
    <source>
        <dbReference type="SMART" id="SM00382"/>
    </source>
</evidence>
<dbReference type="Gene3D" id="2.40.50.140">
    <property type="entry name" value="Nucleic acid-binding proteins"/>
    <property type="match status" value="2"/>
</dbReference>
<comment type="similarity">
    <text evidence="4">Belongs to the AAA ATPase family.</text>
</comment>
<dbReference type="NCBIfam" id="TIGR03689">
    <property type="entry name" value="pup_AAA"/>
    <property type="match status" value="1"/>
</dbReference>
<evidence type="ECO:0000313" key="6">
    <source>
        <dbReference type="EMBL" id="PAU68206.1"/>
    </source>
</evidence>
<dbReference type="PANTHER" id="PTHR23077">
    <property type="entry name" value="AAA-FAMILY ATPASE"/>
    <property type="match status" value="1"/>
</dbReference>
<dbReference type="GO" id="GO:0016887">
    <property type="term" value="F:ATP hydrolysis activity"/>
    <property type="evidence" value="ECO:0007669"/>
    <property type="project" value="InterPro"/>
</dbReference>
<dbReference type="InterPro" id="IPR041626">
    <property type="entry name" value="Prot_ATP_ID_OB_N"/>
</dbReference>
<keyword evidence="1 4" id="KW-0547">Nucleotide-binding</keyword>
<name>A0A2A2EGZ3_9BIFI</name>
<dbReference type="InterPro" id="IPR003593">
    <property type="entry name" value="AAA+_ATPase"/>
</dbReference>
<feature type="domain" description="AAA+ ATPase" evidence="5">
    <location>
        <begin position="231"/>
        <end position="378"/>
    </location>
</feature>
<dbReference type="GO" id="GO:0019941">
    <property type="term" value="P:modification-dependent protein catabolic process"/>
    <property type="evidence" value="ECO:0007669"/>
    <property type="project" value="InterPro"/>
</dbReference>
<dbReference type="Gene3D" id="1.10.8.60">
    <property type="match status" value="1"/>
</dbReference>
<keyword evidence="2 4" id="KW-0067">ATP-binding</keyword>
<dbReference type="GO" id="GO:0005524">
    <property type="term" value="F:ATP binding"/>
    <property type="evidence" value="ECO:0007669"/>
    <property type="project" value="UniProtKB-KW"/>
</dbReference>
<dbReference type="FunFam" id="3.40.50.300:FF:001025">
    <property type="entry name" value="ATPase family, AAA domain-containing 2B"/>
    <property type="match status" value="1"/>
</dbReference>
<dbReference type="InterPro" id="IPR003959">
    <property type="entry name" value="ATPase_AAA_core"/>
</dbReference>
<dbReference type="GO" id="GO:0000502">
    <property type="term" value="C:proteasome complex"/>
    <property type="evidence" value="ECO:0007669"/>
    <property type="project" value="InterPro"/>
</dbReference>
<sequence length="538" mass="58279">MDDTDDVHDALEALAAHNDRLQAKNHALAAALKRAGDELTKAKSQLERFTQPPLTFATMLRLHTCTTDDRGVQRASAEVLNGTRRMIVPVAANVPASRLEPGMTLVLSENLVIVSTAASETVGAVRTVDEVLDDGRLVVADVSGERRVVRRAPDLASVHLTGADRIVIDPSHHFAVAVLAREEASQLLLEETPDVTFDDIGGLDEQIARIRDTVQLPFEHRDLYAAFGLTPPKGVLLYGPPGNGKTLIAKAIAHELAGRDGAHGVFLAVKGPELLNKYVGESERIIRLIFDRARERAARGEAVIVFIDEMDALLRIRGSGVSSDVETTIVPQFLAELDGVERLDNVIVIGASNRVDMIDPAVLRPGRLGVKIRVDRPDETQALAIVARYLTAGLPYAPGTDAAALAHALVDDVYRRDGARALARVTFDDGARRTLDLADVVSGAMLRNIVDRVKTNAVKASVRHKDMARIDMGMVADAVRDEYESVRDTLGDVDAAQWAKVNAIGGGHVVELRRLPTAYGDDVNEDGNEVDDRRKGRI</sequence>
<proteinExistence type="inferred from homology"/>
<dbReference type="PROSITE" id="PS00674">
    <property type="entry name" value="AAA"/>
    <property type="match status" value="1"/>
</dbReference>
<dbReference type="GO" id="GO:0010498">
    <property type="term" value="P:proteasomal protein catabolic process"/>
    <property type="evidence" value="ECO:0007669"/>
    <property type="project" value="InterPro"/>
</dbReference>
<dbReference type="Pfam" id="PF16450">
    <property type="entry name" value="Prot_ATP_ID_OB_C"/>
    <property type="match status" value="1"/>
</dbReference>
<dbReference type="InterPro" id="IPR022482">
    <property type="entry name" value="Proteasome_ATPase"/>
</dbReference>